<gene>
    <name evidence="4" type="ORF">AL538_27245</name>
</gene>
<dbReference type="PIRSF" id="PIRSF016624">
    <property type="entry name" value="Mu_prophg_I"/>
    <property type="match status" value="1"/>
</dbReference>
<evidence type="ECO:0000256" key="3">
    <source>
        <dbReference type="SAM" id="SignalP"/>
    </source>
</evidence>
<feature type="chain" id="PRO_5046414498" description="Protease" evidence="3">
    <location>
        <begin position="21"/>
        <end position="375"/>
    </location>
</feature>
<keyword evidence="5" id="KW-1185">Reference proteome</keyword>
<dbReference type="InterPro" id="IPR012106">
    <property type="entry name" value="Phage_Mu_Gp1"/>
</dbReference>
<keyword evidence="1" id="KW-0175">Coiled coil</keyword>
<dbReference type="RefSeq" id="WP_061066648.1">
    <property type="nucleotide sequence ID" value="NZ_CP014039.2"/>
</dbReference>
<evidence type="ECO:0000256" key="2">
    <source>
        <dbReference type="SAM" id="MobiDB-lite"/>
    </source>
</evidence>
<proteinExistence type="predicted"/>
<protein>
    <recommendedName>
        <fullName evidence="6">Protease</fullName>
    </recommendedName>
</protein>
<organism evidence="4 5">
    <name type="scientific">Vibrio harveyi</name>
    <name type="common">Beneckea harveyi</name>
    <dbReference type="NCBI Taxonomy" id="669"/>
    <lineage>
        <taxon>Bacteria</taxon>
        <taxon>Pseudomonadati</taxon>
        <taxon>Pseudomonadota</taxon>
        <taxon>Gammaproteobacteria</taxon>
        <taxon>Vibrionales</taxon>
        <taxon>Vibrionaceae</taxon>
        <taxon>Vibrio</taxon>
    </lineage>
</organism>
<dbReference type="EMBL" id="CP014039">
    <property type="protein sequence ID" value="AMG01347.1"/>
    <property type="molecule type" value="Genomic_DNA"/>
</dbReference>
<sequence length="375" mass="40311">MKQKHLALAVLSATSFAGYASLTSSLDTVDDDGWCQLLPAGKFKSRDGAPHDTEDGHWHLDGDIAAAMIEATKASSPKVVVDYEHATLRAKQTGEPAPASAWLSSSTDIEWREGKGLYIRPSWTERAKSLIDAKEYAFLSAVFPYDKSGRPLLLRMAAITNDPGLVTLDPVAQLAAEFDLNFYHQNGSINLHGQTEDSLVDELLKKLLAKLGIEVPDGGEPTEEQQNAALTALDDLKTKADDLEGQVATLSANDGVDLKNWVHASAYNGLLEKYATLSAGSNETSIKSLISEGKKAGKVLEAEVEYLTQFGEQQGVAALSAMLEKRPAIAALTATQTNSQQTPPEDKDKTGKLSQQELAVLNASGLTQEQYLAAK</sequence>
<evidence type="ECO:0000313" key="4">
    <source>
        <dbReference type="EMBL" id="AMG01347.1"/>
    </source>
</evidence>
<accession>A0ABM5Y6I3</accession>
<feature type="signal peptide" evidence="3">
    <location>
        <begin position="1"/>
        <end position="20"/>
    </location>
</feature>
<dbReference type="InterPro" id="IPR018247">
    <property type="entry name" value="EF_Hand_1_Ca_BS"/>
</dbReference>
<evidence type="ECO:0000313" key="5">
    <source>
        <dbReference type="Proteomes" id="UP000067422"/>
    </source>
</evidence>
<feature type="coiled-coil region" evidence="1">
    <location>
        <begin position="226"/>
        <end position="253"/>
    </location>
</feature>
<name>A0ABM5Y6I3_VIBHA</name>
<keyword evidence="3" id="KW-0732">Signal</keyword>
<evidence type="ECO:0008006" key="6">
    <source>
        <dbReference type="Google" id="ProtNLM"/>
    </source>
</evidence>
<feature type="region of interest" description="Disordered" evidence="2">
    <location>
        <begin position="334"/>
        <end position="354"/>
    </location>
</feature>
<feature type="compositionally biased region" description="Polar residues" evidence="2">
    <location>
        <begin position="334"/>
        <end position="343"/>
    </location>
</feature>
<dbReference type="Proteomes" id="UP000067422">
    <property type="component" value="Chromosome 2"/>
</dbReference>
<dbReference type="Pfam" id="PF10123">
    <property type="entry name" value="Mu-like_Pro"/>
    <property type="match status" value="1"/>
</dbReference>
<evidence type="ECO:0000256" key="1">
    <source>
        <dbReference type="SAM" id="Coils"/>
    </source>
</evidence>
<dbReference type="PROSITE" id="PS00018">
    <property type="entry name" value="EF_HAND_1"/>
    <property type="match status" value="1"/>
</dbReference>
<reference evidence="4" key="1">
    <citation type="submission" date="2018-01" db="EMBL/GenBank/DDBJ databases">
        <title>FDA dAtabase for Regulatory Grade micrObial Sequences (FDA-ARGOS): Supporting development and validation of Infectious Disease Dx tests.</title>
        <authorList>
            <person name="Hoffmann M."/>
            <person name="Allard M."/>
            <person name="Evans P."/>
            <person name="Brown E."/>
            <person name="Tallon L."/>
            <person name="Sadzewicz L."/>
            <person name="Sengamalay N."/>
            <person name="Ott S."/>
            <person name="Godinez A."/>
            <person name="Nagaraj S."/>
            <person name="Vyas G."/>
            <person name="Aluvathingal J."/>
            <person name="Nadendla S."/>
            <person name="Geyer C."/>
            <person name="Sichtig H."/>
        </authorList>
    </citation>
    <scope>NUCLEOTIDE SEQUENCE</scope>
    <source>
        <strain evidence="4">FDAARGOS_107</strain>
    </source>
</reference>